<dbReference type="Proteomes" id="UP000183788">
    <property type="component" value="Unassembled WGS sequence"/>
</dbReference>
<dbReference type="AlphaFoldDB" id="A0A1K1SM65"/>
<gene>
    <name evidence="1" type="ORF">SAMN05661012_05736</name>
</gene>
<proteinExistence type="predicted"/>
<organism evidence="1 2">
    <name type="scientific">Chitinophaga sancti</name>
    <dbReference type="NCBI Taxonomy" id="1004"/>
    <lineage>
        <taxon>Bacteria</taxon>
        <taxon>Pseudomonadati</taxon>
        <taxon>Bacteroidota</taxon>
        <taxon>Chitinophagia</taxon>
        <taxon>Chitinophagales</taxon>
        <taxon>Chitinophagaceae</taxon>
        <taxon>Chitinophaga</taxon>
    </lineage>
</organism>
<reference evidence="1 2" key="1">
    <citation type="submission" date="2016-11" db="EMBL/GenBank/DDBJ databases">
        <authorList>
            <person name="Jaros S."/>
            <person name="Januszkiewicz K."/>
            <person name="Wedrychowicz H."/>
        </authorList>
    </citation>
    <scope>NUCLEOTIDE SEQUENCE [LARGE SCALE GENOMIC DNA]</scope>
    <source>
        <strain evidence="1 2">DSM 784</strain>
    </source>
</reference>
<dbReference type="STRING" id="1004.SAMN05661012_05736"/>
<dbReference type="EMBL" id="FPIZ01000026">
    <property type="protein sequence ID" value="SFW85419.1"/>
    <property type="molecule type" value="Genomic_DNA"/>
</dbReference>
<sequence length="71" mass="7955">MNSGNIKDNLKYFIRGWGSGKVVDGGFLIGGNNAFLSVLILVKRFFVSETESRVYCREKHIPVNEGFEQAT</sequence>
<protein>
    <submittedName>
        <fullName evidence="1">Uncharacterized protein</fullName>
    </submittedName>
</protein>
<accession>A0A1K1SM65</accession>
<evidence type="ECO:0000313" key="1">
    <source>
        <dbReference type="EMBL" id="SFW85419.1"/>
    </source>
</evidence>
<name>A0A1K1SM65_9BACT</name>
<evidence type="ECO:0000313" key="2">
    <source>
        <dbReference type="Proteomes" id="UP000183788"/>
    </source>
</evidence>